<feature type="region of interest" description="Disordered" evidence="1">
    <location>
        <begin position="102"/>
        <end position="126"/>
    </location>
</feature>
<sequence length="162" mass="18656">MFGGTDELWPFQTGEEEGSPSTEVGTVKEPPESFAKYWQDQEEEAILIGLTIDEWWNLTPREARVYFRAFRKKIEREFKARDTENFILGKYIMMAFNDPKKYPKQPVSQEVDKEQENSQDQMTEADEARLNALFGSFAAKSDKLASSDEKPQEEGPEEATAQ</sequence>
<feature type="region of interest" description="Disordered" evidence="1">
    <location>
        <begin position="1"/>
        <end position="30"/>
    </location>
</feature>
<proteinExistence type="predicted"/>
<dbReference type="EMBL" id="BK015910">
    <property type="protein sequence ID" value="DAF84853.1"/>
    <property type="molecule type" value="Genomic_DNA"/>
</dbReference>
<reference evidence="2" key="1">
    <citation type="journal article" date="2021" name="Proc. Natl. Acad. Sci. U.S.A.">
        <title>A Catalog of Tens of Thousands of Viruses from Human Metagenomes Reveals Hidden Associations with Chronic Diseases.</title>
        <authorList>
            <person name="Tisza M.J."/>
            <person name="Buck C.B."/>
        </authorList>
    </citation>
    <scope>NUCLEOTIDE SEQUENCE</scope>
    <source>
        <strain evidence="2">Ct1SN28</strain>
    </source>
</reference>
<evidence type="ECO:0000256" key="1">
    <source>
        <dbReference type="SAM" id="MobiDB-lite"/>
    </source>
</evidence>
<organism evidence="2">
    <name type="scientific">Siphoviridae sp. ct1SN28</name>
    <dbReference type="NCBI Taxonomy" id="2825308"/>
    <lineage>
        <taxon>Viruses</taxon>
        <taxon>Duplodnaviria</taxon>
        <taxon>Heunggongvirae</taxon>
        <taxon>Uroviricota</taxon>
        <taxon>Caudoviricetes</taxon>
    </lineage>
</organism>
<accession>A0A8S5TRN2</accession>
<feature type="region of interest" description="Disordered" evidence="1">
    <location>
        <begin position="140"/>
        <end position="162"/>
    </location>
</feature>
<feature type="compositionally biased region" description="Basic and acidic residues" evidence="1">
    <location>
        <begin position="140"/>
        <end position="153"/>
    </location>
</feature>
<protein>
    <submittedName>
        <fullName evidence="2">Uncharacterized protein</fullName>
    </submittedName>
</protein>
<name>A0A8S5TRN2_9CAUD</name>
<evidence type="ECO:0000313" key="2">
    <source>
        <dbReference type="EMBL" id="DAF84853.1"/>
    </source>
</evidence>